<organism evidence="9">
    <name type="scientific">Aureoumbra lagunensis</name>
    <dbReference type="NCBI Taxonomy" id="44058"/>
    <lineage>
        <taxon>Eukaryota</taxon>
        <taxon>Sar</taxon>
        <taxon>Stramenopiles</taxon>
        <taxon>Ochrophyta</taxon>
        <taxon>Pelagophyceae</taxon>
        <taxon>Pelagomonadales</taxon>
        <taxon>Aureoumbra</taxon>
    </lineage>
</organism>
<feature type="transmembrane region" description="Helical" evidence="8">
    <location>
        <begin position="165"/>
        <end position="186"/>
    </location>
</feature>
<evidence type="ECO:0000256" key="5">
    <source>
        <dbReference type="ARBA" id="ARBA00022989"/>
    </source>
</evidence>
<evidence type="ECO:0000256" key="7">
    <source>
        <dbReference type="SAM" id="MobiDB-lite"/>
    </source>
</evidence>
<protein>
    <submittedName>
        <fullName evidence="9">Uncharacterized protein</fullName>
    </submittedName>
</protein>
<gene>
    <name evidence="9" type="ORF">ALAG00032_LOCUS7724</name>
</gene>
<feature type="transmembrane region" description="Helical" evidence="8">
    <location>
        <begin position="223"/>
        <end position="248"/>
    </location>
</feature>
<feature type="transmembrane region" description="Helical" evidence="8">
    <location>
        <begin position="91"/>
        <end position="111"/>
    </location>
</feature>
<keyword evidence="4 8" id="KW-0812">Transmembrane</keyword>
<feature type="transmembrane region" description="Helical" evidence="8">
    <location>
        <begin position="375"/>
        <end position="395"/>
    </location>
</feature>
<feature type="transmembrane region" description="Helical" evidence="8">
    <location>
        <begin position="123"/>
        <end position="145"/>
    </location>
</feature>
<evidence type="ECO:0000256" key="8">
    <source>
        <dbReference type="SAM" id="Phobius"/>
    </source>
</evidence>
<evidence type="ECO:0000256" key="1">
    <source>
        <dbReference type="ARBA" id="ARBA00004141"/>
    </source>
</evidence>
<dbReference type="EMBL" id="HBIJ01011279">
    <property type="protein sequence ID" value="CAE0366976.1"/>
    <property type="molecule type" value="Transcribed_RNA"/>
</dbReference>
<feature type="transmembrane region" description="Helical" evidence="8">
    <location>
        <begin position="435"/>
        <end position="457"/>
    </location>
</feature>
<evidence type="ECO:0000313" key="9">
    <source>
        <dbReference type="EMBL" id="CAE0366976.1"/>
    </source>
</evidence>
<comment type="similarity">
    <text evidence="2">Belongs to the CRT-like transporter family.</text>
</comment>
<keyword evidence="5 8" id="KW-1133">Transmembrane helix</keyword>
<feature type="transmembrane region" description="Helical" evidence="8">
    <location>
        <begin position="268"/>
        <end position="287"/>
    </location>
</feature>
<feature type="region of interest" description="Disordered" evidence="7">
    <location>
        <begin position="49"/>
        <end position="68"/>
    </location>
</feature>
<feature type="region of interest" description="Disordered" evidence="7">
    <location>
        <begin position="1"/>
        <end position="42"/>
    </location>
</feature>
<evidence type="ECO:0000256" key="2">
    <source>
        <dbReference type="ARBA" id="ARBA00006690"/>
    </source>
</evidence>
<dbReference type="InterPro" id="IPR013936">
    <property type="entry name" value="CRT-like"/>
</dbReference>
<reference evidence="9" key="1">
    <citation type="submission" date="2021-01" db="EMBL/GenBank/DDBJ databases">
        <authorList>
            <person name="Corre E."/>
            <person name="Pelletier E."/>
            <person name="Niang G."/>
            <person name="Scheremetjew M."/>
            <person name="Finn R."/>
            <person name="Kale V."/>
            <person name="Holt S."/>
            <person name="Cochrane G."/>
            <person name="Meng A."/>
            <person name="Brown T."/>
            <person name="Cohen L."/>
        </authorList>
    </citation>
    <scope>NUCLEOTIDE SEQUENCE</scope>
    <source>
        <strain evidence="9">CCMP1510</strain>
    </source>
</reference>
<sequence length="687" mass="76030">MDTELVSPPSLAPLREESSSSTTTSALHSGSSPKVLDETRDKSIQMNERSHLLESTHPSVQTNEKVKGASPIRPPVVVVEKMKNDENRKNWTLSLVFSAFVLTSLGNRLFQRLQTYPMYNYPLVINLLSTMIYVPVCFSYVIPAIWCINPSPITPAQRAIPKSTFAVMGALDCVSSLMQVLAVNFIPNASTLVLLQQSAIPISMVVSRLSFSHVRYDYWQIGGAAVVLCGIGTVLAPQIILNSSALTYTDDDDSSSMDDANTGPMPQWVWPLMIILSCIPMCVGSVFKEKSLGEHDIDVVYLNGWIAVFQTFMSLPLAIPTAYATDLSLAEIPTNIMDGMRCFFGINSIGVGYTKDEWATNGDHRPPDNCGTAPYFVSAFLVFNLAYNVLIILILKLGSSALLYLGSTVLVPVSNGMFALPFIPGNKPLHLADVLGLFVIMLGLILYRAGAVIWAYVAKYEAIVGLRTLLFEDDDDDDEEDQIQPIRRQRIHGDEESPDLPEPPAPLVKESLLASARARRDTRRATDHTRPRPRRKAAFTRYFGPNQMEMLQPMLQAQKNQIRHARARSNAQIRQNFLLKLGFSPDPANISDRSPARLQHTSVRRISSPQLTRSPGDIRRMRIQQQLALGGANAIQDPAFRRLIDRGRSSSFDTRLSAPRSVNAINVTASPLPPRHPYRRNSPGASS</sequence>
<proteinExistence type="inferred from homology"/>
<feature type="transmembrane region" description="Helical" evidence="8">
    <location>
        <begin position="402"/>
        <end position="423"/>
    </location>
</feature>
<accession>A0A7S3JYH5</accession>
<keyword evidence="6 8" id="KW-0472">Membrane</keyword>
<keyword evidence="3" id="KW-0813">Transport</keyword>
<feature type="transmembrane region" description="Helical" evidence="8">
    <location>
        <begin position="299"/>
        <end position="319"/>
    </location>
</feature>
<evidence type="ECO:0000256" key="3">
    <source>
        <dbReference type="ARBA" id="ARBA00022448"/>
    </source>
</evidence>
<dbReference type="GO" id="GO:0016020">
    <property type="term" value="C:membrane"/>
    <property type="evidence" value="ECO:0007669"/>
    <property type="project" value="UniProtKB-SubCell"/>
</dbReference>
<dbReference type="AlphaFoldDB" id="A0A7S3JYH5"/>
<feature type="region of interest" description="Disordered" evidence="7">
    <location>
        <begin position="487"/>
        <end position="536"/>
    </location>
</feature>
<feature type="compositionally biased region" description="Low complexity" evidence="7">
    <location>
        <begin position="19"/>
        <end position="32"/>
    </location>
</feature>
<evidence type="ECO:0000256" key="6">
    <source>
        <dbReference type="ARBA" id="ARBA00023136"/>
    </source>
</evidence>
<dbReference type="PANTHER" id="PTHR31326">
    <property type="entry name" value="PROTEIN CLT2, CHLOROPLASTIC"/>
    <property type="match status" value="1"/>
</dbReference>
<dbReference type="Pfam" id="PF08627">
    <property type="entry name" value="CRT-like"/>
    <property type="match status" value="1"/>
</dbReference>
<evidence type="ECO:0000256" key="4">
    <source>
        <dbReference type="ARBA" id="ARBA00022692"/>
    </source>
</evidence>
<feature type="region of interest" description="Disordered" evidence="7">
    <location>
        <begin position="665"/>
        <end position="687"/>
    </location>
</feature>
<dbReference type="PANTHER" id="PTHR31326:SF1">
    <property type="entry name" value="PROTEIN CLT2, CHLOROPLASTIC"/>
    <property type="match status" value="1"/>
</dbReference>
<comment type="subcellular location">
    <subcellularLocation>
        <location evidence="1">Membrane</location>
        <topology evidence="1">Multi-pass membrane protein</topology>
    </subcellularLocation>
</comment>
<name>A0A7S3JYH5_9STRA</name>